<proteinExistence type="inferred from homology"/>
<evidence type="ECO:0000256" key="1">
    <source>
        <dbReference type="ARBA" id="ARBA00000677"/>
    </source>
</evidence>
<dbReference type="PANTHER" id="PTHR43390:SF1">
    <property type="entry name" value="CHLOROPLAST PROCESSING PEPTIDASE"/>
    <property type="match status" value="1"/>
</dbReference>
<keyword evidence="5 8" id="KW-0645">Protease</keyword>
<dbReference type="EC" id="3.4.21.89" evidence="4 8"/>
<dbReference type="PROSITE" id="PS00501">
    <property type="entry name" value="SPASE_I_1"/>
    <property type="match status" value="1"/>
</dbReference>
<dbReference type="EMBL" id="FQZV01000013">
    <property type="protein sequence ID" value="SHJ05819.1"/>
    <property type="molecule type" value="Genomic_DNA"/>
</dbReference>
<keyword evidence="6 8" id="KW-0378">Hydrolase</keyword>
<evidence type="ECO:0000256" key="8">
    <source>
        <dbReference type="RuleBase" id="RU362042"/>
    </source>
</evidence>
<evidence type="ECO:0000313" key="11">
    <source>
        <dbReference type="Proteomes" id="UP000184536"/>
    </source>
</evidence>
<evidence type="ECO:0000256" key="2">
    <source>
        <dbReference type="ARBA" id="ARBA00004401"/>
    </source>
</evidence>
<feature type="active site" evidence="7">
    <location>
        <position position="37"/>
    </location>
</feature>
<dbReference type="Gene3D" id="2.10.109.10">
    <property type="entry name" value="Umud Fragment, subunit A"/>
    <property type="match status" value="1"/>
</dbReference>
<comment type="subcellular location">
    <subcellularLocation>
        <location evidence="2">Cell membrane</location>
        <topology evidence="2">Single-pass type II membrane protein</topology>
    </subcellularLocation>
    <subcellularLocation>
        <location evidence="8">Membrane</location>
        <topology evidence="8">Single-pass type II membrane protein</topology>
    </subcellularLocation>
</comment>
<dbReference type="AlphaFoldDB" id="A0A1M6G7C9"/>
<dbReference type="PROSITE" id="PS00761">
    <property type="entry name" value="SPASE_I_3"/>
    <property type="match status" value="1"/>
</dbReference>
<accession>A0A1M6G7C9</accession>
<dbReference type="NCBIfam" id="TIGR02227">
    <property type="entry name" value="sigpep_I_bact"/>
    <property type="match status" value="1"/>
</dbReference>
<protein>
    <recommendedName>
        <fullName evidence="4 8">Signal peptidase I</fullName>
        <ecNumber evidence="4 8">3.4.21.89</ecNumber>
    </recommendedName>
</protein>
<evidence type="ECO:0000259" key="9">
    <source>
        <dbReference type="Pfam" id="PF10502"/>
    </source>
</evidence>
<dbReference type="PRINTS" id="PR00727">
    <property type="entry name" value="LEADERPTASE"/>
</dbReference>
<gene>
    <name evidence="10" type="ORF">SAMN02745975_01201</name>
</gene>
<dbReference type="PANTHER" id="PTHR43390">
    <property type="entry name" value="SIGNAL PEPTIDASE I"/>
    <property type="match status" value="1"/>
</dbReference>
<sequence length="177" mass="20467">MMIDEIMRLIKTFLIAIVLGLFFEKFVFGFTIVQGLSMYPTLNNQDKLFINKFEYQLHKPNQGDIVIFIPPIRDRKKELFIKRVIAVEGDLFEILDGKIYVNGEEIKEEYTNGEAYEDRDYPVTAGVVPEDMVFVLGDNRNDSNDSRCFGFVPVKSIKGKAEYRIWPIEAMTAFSSK</sequence>
<dbReference type="GO" id="GO:0006465">
    <property type="term" value="P:signal peptide processing"/>
    <property type="evidence" value="ECO:0007669"/>
    <property type="project" value="InterPro"/>
</dbReference>
<dbReference type="Proteomes" id="UP000184536">
    <property type="component" value="Unassembled WGS sequence"/>
</dbReference>
<dbReference type="CDD" id="cd06530">
    <property type="entry name" value="S26_SPase_I"/>
    <property type="match status" value="1"/>
</dbReference>
<comment type="catalytic activity">
    <reaction evidence="1 8">
        <text>Cleavage of hydrophobic, N-terminal signal or leader sequences from secreted and periplasmic proteins.</text>
        <dbReference type="EC" id="3.4.21.89"/>
    </reaction>
</comment>
<dbReference type="InterPro" id="IPR036286">
    <property type="entry name" value="LexA/Signal_pep-like_sf"/>
</dbReference>
<feature type="domain" description="Peptidase S26" evidence="9">
    <location>
        <begin position="7"/>
        <end position="166"/>
    </location>
</feature>
<dbReference type="Pfam" id="PF10502">
    <property type="entry name" value="Peptidase_S26"/>
    <property type="match status" value="1"/>
</dbReference>
<keyword evidence="11" id="KW-1185">Reference proteome</keyword>
<dbReference type="InterPro" id="IPR000223">
    <property type="entry name" value="Pept_S26A_signal_pept_1"/>
</dbReference>
<evidence type="ECO:0000256" key="3">
    <source>
        <dbReference type="ARBA" id="ARBA00009370"/>
    </source>
</evidence>
<dbReference type="GO" id="GO:0005886">
    <property type="term" value="C:plasma membrane"/>
    <property type="evidence" value="ECO:0007669"/>
    <property type="project" value="UniProtKB-SubCell"/>
</dbReference>
<evidence type="ECO:0000256" key="7">
    <source>
        <dbReference type="PIRSR" id="PIRSR600223-1"/>
    </source>
</evidence>
<dbReference type="InterPro" id="IPR019533">
    <property type="entry name" value="Peptidase_S26"/>
</dbReference>
<comment type="similarity">
    <text evidence="3 8">Belongs to the peptidase S26 family.</text>
</comment>
<dbReference type="InterPro" id="IPR019758">
    <property type="entry name" value="Pept_S26A_signal_pept_1_CS"/>
</dbReference>
<evidence type="ECO:0000256" key="4">
    <source>
        <dbReference type="ARBA" id="ARBA00013208"/>
    </source>
</evidence>
<organism evidence="10 11">
    <name type="scientific">Geosporobacter subterraneus DSM 17957</name>
    <dbReference type="NCBI Taxonomy" id="1121919"/>
    <lineage>
        <taxon>Bacteria</taxon>
        <taxon>Bacillati</taxon>
        <taxon>Bacillota</taxon>
        <taxon>Clostridia</taxon>
        <taxon>Peptostreptococcales</taxon>
        <taxon>Thermotaleaceae</taxon>
        <taxon>Geosporobacter</taxon>
    </lineage>
</organism>
<dbReference type="InterPro" id="IPR019756">
    <property type="entry name" value="Pept_S26A_signal_pept_1_Ser-AS"/>
</dbReference>
<evidence type="ECO:0000313" key="10">
    <source>
        <dbReference type="EMBL" id="SHJ05819.1"/>
    </source>
</evidence>
<evidence type="ECO:0000256" key="6">
    <source>
        <dbReference type="ARBA" id="ARBA00022801"/>
    </source>
</evidence>
<dbReference type="STRING" id="1121919.SAMN02745975_01201"/>
<reference evidence="11" key="1">
    <citation type="submission" date="2016-11" db="EMBL/GenBank/DDBJ databases">
        <authorList>
            <person name="Varghese N."/>
            <person name="Submissions S."/>
        </authorList>
    </citation>
    <scope>NUCLEOTIDE SEQUENCE [LARGE SCALE GENOMIC DNA]</scope>
    <source>
        <strain evidence="11">DSM 17957</strain>
    </source>
</reference>
<dbReference type="GO" id="GO:0009003">
    <property type="term" value="F:signal peptidase activity"/>
    <property type="evidence" value="ECO:0007669"/>
    <property type="project" value="UniProtKB-EC"/>
</dbReference>
<name>A0A1M6G7C9_9FIRM</name>
<evidence type="ECO:0000256" key="5">
    <source>
        <dbReference type="ARBA" id="ARBA00022670"/>
    </source>
</evidence>
<dbReference type="SUPFAM" id="SSF51306">
    <property type="entry name" value="LexA/Signal peptidase"/>
    <property type="match status" value="1"/>
</dbReference>
<dbReference type="GO" id="GO:0004252">
    <property type="term" value="F:serine-type endopeptidase activity"/>
    <property type="evidence" value="ECO:0007669"/>
    <property type="project" value="InterPro"/>
</dbReference>
<feature type="active site" evidence="7">
    <location>
        <position position="82"/>
    </location>
</feature>